<dbReference type="PANTHER" id="PTHR46579">
    <property type="entry name" value="F5/8 TYPE C DOMAIN-CONTAINING PROTEIN-RELATED"/>
    <property type="match status" value="1"/>
</dbReference>
<reference evidence="1 2" key="1">
    <citation type="submission" date="2014-04" db="EMBL/GenBank/DDBJ databases">
        <authorList>
            <consortium name="DOE Joint Genome Institute"/>
            <person name="Kuo A."/>
            <person name="Kohler A."/>
            <person name="Jargeat P."/>
            <person name="Nagy L.G."/>
            <person name="Floudas D."/>
            <person name="Copeland A."/>
            <person name="Barry K.W."/>
            <person name="Cichocki N."/>
            <person name="Veneault-Fourrey C."/>
            <person name="LaButti K."/>
            <person name="Lindquist E.A."/>
            <person name="Lipzen A."/>
            <person name="Lundell T."/>
            <person name="Morin E."/>
            <person name="Murat C."/>
            <person name="Sun H."/>
            <person name="Tunlid A."/>
            <person name="Henrissat B."/>
            <person name="Grigoriev I.V."/>
            <person name="Hibbett D.S."/>
            <person name="Martin F."/>
            <person name="Nordberg H.P."/>
            <person name="Cantor M.N."/>
            <person name="Hua S.X."/>
        </authorList>
    </citation>
    <scope>NUCLEOTIDE SEQUENCE [LARGE SCALE GENOMIC DNA]</scope>
    <source>
        <strain evidence="1 2">Ve08.2h10</strain>
    </source>
</reference>
<dbReference type="InParanoid" id="A0A0D0D7R6"/>
<accession>A0A0D0D7R6</accession>
<dbReference type="EMBL" id="KN826192">
    <property type="protein sequence ID" value="KIK79761.1"/>
    <property type="molecule type" value="Genomic_DNA"/>
</dbReference>
<dbReference type="PANTHER" id="PTHR46579:SF2">
    <property type="entry name" value="C2H2-TYPE DOMAIN-CONTAINING PROTEIN"/>
    <property type="match status" value="1"/>
</dbReference>
<sequence>MPTPLISPDIKCLNPPQTSDCAIEQEMLDHGTLTGEDLNIMMFSSNFPSLWPNFHSMEALMNAVDHFTKYNAATSTGAYPLTAYQVHRLPPDPEQHALEHQLEQIIDDVCHEATRADANNNTPEEPDMEMDINIDHMDDSGDPDDTATPLNVEDNKDEPDPFLCEEALISQHRDLSEHPPHLLVINALTSWLHLQFHLPRVACNALLTILTLVLILTCPLISTPFVTLQSSNCLLGLSKPVHLLPVCPSCCNVFPQAGSPHCQDTCMACNTNTFLPSQMKHGNQCSLKTLVVTYHYLPLSEQIKSLLQIPGLETILDAWYGHAHNPGKYIDIFNGAICHTRLKGPDSKLFFLNEDEKQGPNRELCLGVNLGVDWFSYIHSNIAPSHLSCPTSFSICNLPPEYWTSNLMCTSILPSPKEQNPDQIQCFLRPIISNLLHLRKYGIKVPMELCPEGCIVCVILVAVICDKPAAHKMGGFASHSHTNFCTTCWILLNNKDKEMMFQKGAFKPQTNQEQCNLSEHYHKLMNPTQKKNFVKEHATCYTQLAHLPYFNLIDQIIIDPMHNLFLGLVKMHFYNIWIQRKILRPNHELAKLHEMLADFTIPGSCGKLQTDIRMPYEGSLMADQWLLLSTVHGPIIIEAKEQQEVTHKAVNKKALEDAKKLGKEAFDTEHAHVTRENLAISKMEKQEKLQQVVVKQAEKVRLSATKKALKKQKATSQMVADHPEGQVQPQLPPPCDIQLGLSVPLDEGELNTEDDKFSLHPDNPINFLKLSMALRILIK</sequence>
<organism evidence="1 2">
    <name type="scientific">Paxillus rubicundulus Ve08.2h10</name>
    <dbReference type="NCBI Taxonomy" id="930991"/>
    <lineage>
        <taxon>Eukaryota</taxon>
        <taxon>Fungi</taxon>
        <taxon>Dikarya</taxon>
        <taxon>Basidiomycota</taxon>
        <taxon>Agaricomycotina</taxon>
        <taxon>Agaricomycetes</taxon>
        <taxon>Agaricomycetidae</taxon>
        <taxon>Boletales</taxon>
        <taxon>Paxilineae</taxon>
        <taxon>Paxillaceae</taxon>
        <taxon>Paxillus</taxon>
    </lineage>
</organism>
<proteinExistence type="predicted"/>
<evidence type="ECO:0000313" key="2">
    <source>
        <dbReference type="Proteomes" id="UP000054538"/>
    </source>
</evidence>
<gene>
    <name evidence="1" type="ORF">PAXRUDRAFT_36357</name>
</gene>
<reference evidence="2" key="2">
    <citation type="submission" date="2015-01" db="EMBL/GenBank/DDBJ databases">
        <title>Evolutionary Origins and Diversification of the Mycorrhizal Mutualists.</title>
        <authorList>
            <consortium name="DOE Joint Genome Institute"/>
            <consortium name="Mycorrhizal Genomics Consortium"/>
            <person name="Kohler A."/>
            <person name="Kuo A."/>
            <person name="Nagy L.G."/>
            <person name="Floudas D."/>
            <person name="Copeland A."/>
            <person name="Barry K.W."/>
            <person name="Cichocki N."/>
            <person name="Veneault-Fourrey C."/>
            <person name="LaButti K."/>
            <person name="Lindquist E.A."/>
            <person name="Lipzen A."/>
            <person name="Lundell T."/>
            <person name="Morin E."/>
            <person name="Murat C."/>
            <person name="Riley R."/>
            <person name="Ohm R."/>
            <person name="Sun H."/>
            <person name="Tunlid A."/>
            <person name="Henrissat B."/>
            <person name="Grigoriev I.V."/>
            <person name="Hibbett D.S."/>
            <person name="Martin F."/>
        </authorList>
    </citation>
    <scope>NUCLEOTIDE SEQUENCE [LARGE SCALE GENOMIC DNA]</scope>
    <source>
        <strain evidence="2">Ve08.2h10</strain>
    </source>
</reference>
<protein>
    <submittedName>
        <fullName evidence="1">Unplaced genomic scaffold scaffold_1370, whole genome shotgun sequence</fullName>
    </submittedName>
</protein>
<evidence type="ECO:0000313" key="1">
    <source>
        <dbReference type="EMBL" id="KIK79761.1"/>
    </source>
</evidence>
<name>A0A0D0D7R6_9AGAM</name>
<dbReference type="OrthoDB" id="3239894at2759"/>
<keyword evidence="2" id="KW-1185">Reference proteome</keyword>
<dbReference type="AlphaFoldDB" id="A0A0D0D7R6"/>
<dbReference type="Proteomes" id="UP000054538">
    <property type="component" value="Unassembled WGS sequence"/>
</dbReference>
<dbReference type="STRING" id="930991.A0A0D0D7R6"/>
<dbReference type="HOGENOM" id="CLU_002101_2_0_1"/>